<accession>A0A6A6DCE2</accession>
<evidence type="ECO:0000256" key="1">
    <source>
        <dbReference type="ARBA" id="ARBA00023002"/>
    </source>
</evidence>
<gene>
    <name evidence="3" type="ORF">K469DRAFT_733055</name>
</gene>
<dbReference type="Gene3D" id="3.40.50.720">
    <property type="entry name" value="NAD(P)-binding Rossmann-like Domain"/>
    <property type="match status" value="1"/>
</dbReference>
<dbReference type="PANTHER" id="PTHR10366:SF812">
    <property type="entry name" value="VPS9 DOMAIN-CONTAINING PROTEIN"/>
    <property type="match status" value="1"/>
</dbReference>
<evidence type="ECO:0000313" key="3">
    <source>
        <dbReference type="EMBL" id="KAF2177141.1"/>
    </source>
</evidence>
<evidence type="ECO:0008006" key="5">
    <source>
        <dbReference type="Google" id="ProtNLM"/>
    </source>
</evidence>
<dbReference type="OrthoDB" id="2735536at2759"/>
<name>A0A6A6DCE2_9PEZI</name>
<keyword evidence="1" id="KW-0560">Oxidoreductase</keyword>
<sequence length="214" mass="23595">MFLHIISIATRFISSQVVASTLRAVYRVHLSIRRSDQQKVIAQHYSPYASRIGTVIIADMTNSARFKGAVKGVWRDVKADYAEPAVKWTESVLSAAKEHAEIQKVIVMSSVLALLPANALLQHNVSVKPVCRNTGEVNSASGRHIGGINTLFWMSVFSEKSKIPDVWVHVRDVADAHLNAFDVIVQTGTEFILPSIKINYPSLGCKLEPPFEGS</sequence>
<dbReference type="InterPro" id="IPR050425">
    <property type="entry name" value="NAD(P)_dehydrat-like"/>
</dbReference>
<dbReference type="GO" id="GO:0016616">
    <property type="term" value="F:oxidoreductase activity, acting on the CH-OH group of donors, NAD or NADP as acceptor"/>
    <property type="evidence" value="ECO:0007669"/>
    <property type="project" value="TreeGrafter"/>
</dbReference>
<dbReference type="PANTHER" id="PTHR10366">
    <property type="entry name" value="NAD DEPENDENT EPIMERASE/DEHYDRATASE"/>
    <property type="match status" value="1"/>
</dbReference>
<comment type="similarity">
    <text evidence="2">Belongs to the NAD(P)-dependent epimerase/dehydratase family. Dihydroflavonol-4-reductase subfamily.</text>
</comment>
<dbReference type="SUPFAM" id="SSF51735">
    <property type="entry name" value="NAD(P)-binding Rossmann-fold domains"/>
    <property type="match status" value="1"/>
</dbReference>
<keyword evidence="4" id="KW-1185">Reference proteome</keyword>
<dbReference type="AlphaFoldDB" id="A0A6A6DCE2"/>
<reference evidence="3" key="1">
    <citation type="journal article" date="2020" name="Stud. Mycol.">
        <title>101 Dothideomycetes genomes: a test case for predicting lifestyles and emergence of pathogens.</title>
        <authorList>
            <person name="Haridas S."/>
            <person name="Albert R."/>
            <person name="Binder M."/>
            <person name="Bloem J."/>
            <person name="Labutti K."/>
            <person name="Salamov A."/>
            <person name="Andreopoulos B."/>
            <person name="Baker S."/>
            <person name="Barry K."/>
            <person name="Bills G."/>
            <person name="Bluhm B."/>
            <person name="Cannon C."/>
            <person name="Castanera R."/>
            <person name="Culley D."/>
            <person name="Daum C."/>
            <person name="Ezra D."/>
            <person name="Gonzalez J."/>
            <person name="Henrissat B."/>
            <person name="Kuo A."/>
            <person name="Liang C."/>
            <person name="Lipzen A."/>
            <person name="Lutzoni F."/>
            <person name="Magnuson J."/>
            <person name="Mondo S."/>
            <person name="Nolan M."/>
            <person name="Ohm R."/>
            <person name="Pangilinan J."/>
            <person name="Park H.-J."/>
            <person name="Ramirez L."/>
            <person name="Alfaro M."/>
            <person name="Sun H."/>
            <person name="Tritt A."/>
            <person name="Yoshinaga Y."/>
            <person name="Zwiers L.-H."/>
            <person name="Turgeon B."/>
            <person name="Goodwin S."/>
            <person name="Spatafora J."/>
            <person name="Crous P."/>
            <person name="Grigoriev I."/>
        </authorList>
    </citation>
    <scope>NUCLEOTIDE SEQUENCE</scope>
    <source>
        <strain evidence="3">CBS 207.26</strain>
    </source>
</reference>
<evidence type="ECO:0000256" key="2">
    <source>
        <dbReference type="ARBA" id="ARBA00023445"/>
    </source>
</evidence>
<evidence type="ECO:0000313" key="4">
    <source>
        <dbReference type="Proteomes" id="UP000800200"/>
    </source>
</evidence>
<dbReference type="Proteomes" id="UP000800200">
    <property type="component" value="Unassembled WGS sequence"/>
</dbReference>
<dbReference type="InterPro" id="IPR036291">
    <property type="entry name" value="NAD(P)-bd_dom_sf"/>
</dbReference>
<proteinExistence type="inferred from homology"/>
<dbReference type="EMBL" id="ML994693">
    <property type="protein sequence ID" value="KAF2177141.1"/>
    <property type="molecule type" value="Genomic_DNA"/>
</dbReference>
<protein>
    <recommendedName>
        <fullName evidence="5">NAD(P)-binding protein</fullName>
    </recommendedName>
</protein>
<organism evidence="3 4">
    <name type="scientific">Zopfia rhizophila CBS 207.26</name>
    <dbReference type="NCBI Taxonomy" id="1314779"/>
    <lineage>
        <taxon>Eukaryota</taxon>
        <taxon>Fungi</taxon>
        <taxon>Dikarya</taxon>
        <taxon>Ascomycota</taxon>
        <taxon>Pezizomycotina</taxon>
        <taxon>Dothideomycetes</taxon>
        <taxon>Dothideomycetes incertae sedis</taxon>
        <taxon>Zopfiaceae</taxon>
        <taxon>Zopfia</taxon>
    </lineage>
</organism>